<dbReference type="GO" id="GO:0016857">
    <property type="term" value="F:racemase and epimerase activity, acting on carbohydrates and derivatives"/>
    <property type="evidence" value="ECO:0007669"/>
    <property type="project" value="InterPro"/>
</dbReference>
<keyword evidence="2" id="KW-1185">Reference proteome</keyword>
<dbReference type="AlphaFoldDB" id="A0A8J3JJH8"/>
<proteinExistence type="predicted"/>
<dbReference type="Gene3D" id="3.30.70.100">
    <property type="match status" value="1"/>
</dbReference>
<dbReference type="RefSeq" id="WP_203756569.1">
    <property type="nucleotide sequence ID" value="NZ_BONF01000055.1"/>
</dbReference>
<dbReference type="Proteomes" id="UP000601223">
    <property type="component" value="Unassembled WGS sequence"/>
</dbReference>
<dbReference type="SUPFAM" id="SSF54909">
    <property type="entry name" value="Dimeric alpha+beta barrel"/>
    <property type="match status" value="1"/>
</dbReference>
<sequence>MQVIGLHTRLKPGLEAEYERIHAKLSPEHEQALRESGVHSWHIWRDGLDLFHTIVCDDWDGMEASMARLELTERWHQIIHPLLDMAVSQRGPLPLVWRLPDPAAPTATTDPT</sequence>
<dbReference type="InterPro" id="IPR011008">
    <property type="entry name" value="Dimeric_a/b-barrel"/>
</dbReference>
<evidence type="ECO:0000313" key="2">
    <source>
        <dbReference type="Proteomes" id="UP000601223"/>
    </source>
</evidence>
<accession>A0A8J3JJH8</accession>
<organism evidence="1 2">
    <name type="scientific">Catellatospora bangladeshensis</name>
    <dbReference type="NCBI Taxonomy" id="310355"/>
    <lineage>
        <taxon>Bacteria</taxon>
        <taxon>Bacillati</taxon>
        <taxon>Actinomycetota</taxon>
        <taxon>Actinomycetes</taxon>
        <taxon>Micromonosporales</taxon>
        <taxon>Micromonosporaceae</taxon>
        <taxon>Catellatospora</taxon>
    </lineage>
</organism>
<dbReference type="Pfam" id="PF05336">
    <property type="entry name" value="rhaM"/>
    <property type="match status" value="1"/>
</dbReference>
<reference evidence="1 2" key="1">
    <citation type="submission" date="2021-01" db="EMBL/GenBank/DDBJ databases">
        <title>Whole genome shotgun sequence of Catellatospora bangladeshensis NBRC 107357.</title>
        <authorList>
            <person name="Komaki H."/>
            <person name="Tamura T."/>
        </authorList>
    </citation>
    <scope>NUCLEOTIDE SEQUENCE [LARGE SCALE GENOMIC DNA]</scope>
    <source>
        <strain evidence="1 2">NBRC 107357</strain>
    </source>
</reference>
<gene>
    <name evidence="1" type="ORF">Cba03nite_73010</name>
</gene>
<dbReference type="EMBL" id="BONF01000055">
    <property type="protein sequence ID" value="GIF85952.1"/>
    <property type="molecule type" value="Genomic_DNA"/>
</dbReference>
<name>A0A8J3JJH8_9ACTN</name>
<dbReference type="InterPro" id="IPR008000">
    <property type="entry name" value="Rham/fucose_mutarotase"/>
</dbReference>
<evidence type="ECO:0000313" key="1">
    <source>
        <dbReference type="EMBL" id="GIF85952.1"/>
    </source>
</evidence>
<comment type="caution">
    <text evidence="1">The sequence shown here is derived from an EMBL/GenBank/DDBJ whole genome shotgun (WGS) entry which is preliminary data.</text>
</comment>
<evidence type="ECO:0008006" key="3">
    <source>
        <dbReference type="Google" id="ProtNLM"/>
    </source>
</evidence>
<protein>
    <recommendedName>
        <fullName evidence="3">L-rhamnose mutarotase</fullName>
    </recommendedName>
</protein>